<evidence type="ECO:0000256" key="1">
    <source>
        <dbReference type="ARBA" id="ARBA00022603"/>
    </source>
</evidence>
<name>A0A948RYB1_UNCEI</name>
<dbReference type="PANTHER" id="PTHR43464">
    <property type="entry name" value="METHYLTRANSFERASE"/>
    <property type="match status" value="1"/>
</dbReference>
<dbReference type="GO" id="GO:0008168">
    <property type="term" value="F:methyltransferase activity"/>
    <property type="evidence" value="ECO:0007669"/>
    <property type="project" value="UniProtKB-KW"/>
</dbReference>
<dbReference type="Proteomes" id="UP000777784">
    <property type="component" value="Unassembled WGS sequence"/>
</dbReference>
<sequence>MLAYHLDETVDAASRNRKFIDRSVTWIVSHFDLAPGARVADFGCGPGLYAERLAREGLFVTGIDFSDNSIRYARETAAARGLEIEYIHADYLDFETDQCYDPIMLIMCDFCALSPSSVLFCWANFTPCLLTAD</sequence>
<reference evidence="5" key="1">
    <citation type="submission" date="2021-05" db="EMBL/GenBank/DDBJ databases">
        <title>Energy efficiency and biological interactions define the core microbiome of deep oligotrophic groundwater.</title>
        <authorList>
            <person name="Mehrshad M."/>
            <person name="Lopez-Fernandez M."/>
            <person name="Bell E."/>
            <person name="Bernier-Latmani R."/>
            <person name="Bertilsson S."/>
            <person name="Dopson M."/>
        </authorList>
    </citation>
    <scope>NUCLEOTIDE SEQUENCE</scope>
    <source>
        <strain evidence="5">Modern_marine.mb.64</strain>
    </source>
</reference>
<evidence type="ECO:0000256" key="2">
    <source>
        <dbReference type="ARBA" id="ARBA00022679"/>
    </source>
</evidence>
<evidence type="ECO:0000313" key="5">
    <source>
        <dbReference type="EMBL" id="MBU2692676.1"/>
    </source>
</evidence>
<dbReference type="AlphaFoldDB" id="A0A948RYB1"/>
<feature type="domain" description="Methyltransferase" evidence="4">
    <location>
        <begin position="39"/>
        <end position="117"/>
    </location>
</feature>
<evidence type="ECO:0000259" key="4">
    <source>
        <dbReference type="Pfam" id="PF13649"/>
    </source>
</evidence>
<dbReference type="PANTHER" id="PTHR43464:SF19">
    <property type="entry name" value="UBIQUINONE BIOSYNTHESIS O-METHYLTRANSFERASE, MITOCHONDRIAL"/>
    <property type="match status" value="1"/>
</dbReference>
<dbReference type="SUPFAM" id="SSF53335">
    <property type="entry name" value="S-adenosyl-L-methionine-dependent methyltransferases"/>
    <property type="match status" value="1"/>
</dbReference>
<proteinExistence type="predicted"/>
<evidence type="ECO:0000256" key="3">
    <source>
        <dbReference type="ARBA" id="ARBA00022691"/>
    </source>
</evidence>
<dbReference type="GO" id="GO:0032259">
    <property type="term" value="P:methylation"/>
    <property type="evidence" value="ECO:0007669"/>
    <property type="project" value="UniProtKB-KW"/>
</dbReference>
<accession>A0A948RYB1</accession>
<dbReference type="InterPro" id="IPR029063">
    <property type="entry name" value="SAM-dependent_MTases_sf"/>
</dbReference>
<dbReference type="EMBL" id="JAHJDP010000098">
    <property type="protein sequence ID" value="MBU2692676.1"/>
    <property type="molecule type" value="Genomic_DNA"/>
</dbReference>
<keyword evidence="3" id="KW-0949">S-adenosyl-L-methionine</keyword>
<dbReference type="CDD" id="cd02440">
    <property type="entry name" value="AdoMet_MTases"/>
    <property type="match status" value="1"/>
</dbReference>
<evidence type="ECO:0000313" key="6">
    <source>
        <dbReference type="Proteomes" id="UP000777784"/>
    </source>
</evidence>
<dbReference type="Pfam" id="PF13649">
    <property type="entry name" value="Methyltransf_25"/>
    <property type="match status" value="1"/>
</dbReference>
<comment type="caution">
    <text evidence="5">The sequence shown here is derived from an EMBL/GenBank/DDBJ whole genome shotgun (WGS) entry which is preliminary data.</text>
</comment>
<dbReference type="InterPro" id="IPR041698">
    <property type="entry name" value="Methyltransf_25"/>
</dbReference>
<organism evidence="5 6">
    <name type="scientific">Eiseniibacteriota bacterium</name>
    <dbReference type="NCBI Taxonomy" id="2212470"/>
    <lineage>
        <taxon>Bacteria</taxon>
        <taxon>Candidatus Eiseniibacteriota</taxon>
    </lineage>
</organism>
<protein>
    <submittedName>
        <fullName evidence="5">Class I SAM-dependent methyltransferase</fullName>
    </submittedName>
</protein>
<keyword evidence="2" id="KW-0808">Transferase</keyword>
<keyword evidence="1 5" id="KW-0489">Methyltransferase</keyword>
<gene>
    <name evidence="5" type="ORF">KJ970_17305</name>
</gene>
<dbReference type="Gene3D" id="3.40.50.150">
    <property type="entry name" value="Vaccinia Virus protein VP39"/>
    <property type="match status" value="1"/>
</dbReference>